<keyword evidence="4 12" id="KW-0812">Transmembrane</keyword>
<feature type="compositionally biased region" description="Basic residues" evidence="13">
    <location>
        <begin position="488"/>
        <end position="516"/>
    </location>
</feature>
<comment type="subcellular location">
    <subcellularLocation>
        <location evidence="1">Membrane</location>
        <topology evidence="1">Multi-pass membrane protein</topology>
    </subcellularLocation>
</comment>
<feature type="region of interest" description="Disordered" evidence="13">
    <location>
        <begin position="369"/>
        <end position="631"/>
    </location>
</feature>
<reference evidence="16 17" key="1">
    <citation type="submission" date="2016-02" db="EMBL/GenBank/DDBJ databases">
        <title>Genome analysis of coral dinoflagellate symbionts highlights evolutionary adaptations to a symbiotic lifestyle.</title>
        <authorList>
            <person name="Aranda M."/>
            <person name="Li Y."/>
            <person name="Liew Y.J."/>
            <person name="Baumgarten S."/>
            <person name="Simakov O."/>
            <person name="Wilson M."/>
            <person name="Piel J."/>
            <person name="Ashoor H."/>
            <person name="Bougouffa S."/>
            <person name="Bajic V.B."/>
            <person name="Ryu T."/>
            <person name="Ravasi T."/>
            <person name="Bayer T."/>
            <person name="Micklem G."/>
            <person name="Kim H."/>
            <person name="Bhak J."/>
            <person name="Lajeunesse T.C."/>
            <person name="Voolstra C.R."/>
        </authorList>
    </citation>
    <scope>NUCLEOTIDE SEQUENCE [LARGE SCALE GENOMIC DNA]</scope>
    <source>
        <strain evidence="16 17">CCMP2467</strain>
    </source>
</reference>
<dbReference type="GO" id="GO:0042761">
    <property type="term" value="P:very long-chain fatty acid biosynthetic process"/>
    <property type="evidence" value="ECO:0007669"/>
    <property type="project" value="TreeGrafter"/>
</dbReference>
<sequence>MQNTCLRVIGKSCASLNRTRGTGFLTGDAVEYVPKVEHVSNFATDGLDFRDFLFVVVDQLSYRALKASEKNVDKKTPIKNAAVLLPLLSRMQLANKALPNIEDVRCEEDVDAFNARARSRSSMSSSDAWTHDPDLPDEDEDAYEEGGPDEAAGEAEVDPATLLDRFRSLTGQADPGAGSSETPAANEEYLGADAVPMPTEQQMAELEAEVAPPRPEQPSEEPIFQVIEIDDDEEEPEATPTKVTLPPSKVTWHGYRDQKASLRGFAKESVLDPAAHLRGHAEYVNTQVAMDVDETLPHDIMGVPTQLVPPEPERASDLGIKTDALRRSYQLGARLPDPSAPSSHEGASAETLILGGPSSVHEASADTLIDDEPSAGSDHEASATATEVESELQPDQEESAESLVEGELQPDHKESAETLVEGELQPDHEESAETSVEGELQPDHEESAETLVEGEPQPFTPEENSDYITRTDQFLAKKTKKDAEPRGRPKSGKGKRKARSMRRLSVMRKCNKKRRASFSDGDASREGSAETPPKADGLPKAMKSGSRRSVAKTESSTKPAKTPKAKSSPKPKASPKKTSAAKPKASPKAKAKCSGNAKGSKRKSKDAVPAEPKAMKSSKAKAKNPAPVDDTQHDLYDVDAIDEIMSCACGFKSEGEDTPKLRKELRKELDVKLSCVHLNIYWTKVRTGLHVTANKRDYLLQAFYVEHKSGVVPWSLAMALSITCARIIAMNVNQLIEDAIAELSDAGCATARDKAVDAVMARADVLRMKDMIRFNGGVVMKQLRDFNFLEFYAGCGNLTKAMRERRNYPMKFCRHVANLFPELIAGASGQQELPAVLPSALESFNAMEYGEASDSPPLWSFANLQDVFIYLRGGKSLSVPPEWRGVVPKAFPEAKQEPQSDEEAELLKEQEALEHELWEAAAKESCQLQDDGYAVANIAAKRDLPEAGPQQMPDHHDDDSDVEMLDDGSLRSFLENYKLPPPKEEKLILAAKSALNRFCKPKSKKKQFEAPPEVRKEWDNGNKTQVAAVLCDCNFDKAAFVTTIKRIINKKQQYIMERDEGWSRVTGAVAKCRLKASKLVRLNQYDGEEEFWITIRVRGQKKDTLTYEEQQEDTRKADEAVDLPDKVFDDLDELKGRCDSKPDALLGNPGDGKSGQIKTTMQKFAESLLTKNTKLRTLIRDLEKNHKGEQAASAIKQLNEIVKTISTHYEQCNEVLARGAARGYGDENDKKFFEKAKIPEAKAAAKAPSATAKAPRMEGLFVALQLKSEKASCAAAVRAARNVLQDVGAEAASSSGGLVRLAACRESERDVHRVLGKEMKLTLPLETTYVGPDNDKYPVLSLRDWANFLVLKNCFHITAGLLRPDPDRQAAIFEKFWETYRETHPSHDIYKMSDAGEISLAHTCPLLYHGDEGRGRRKAGFLVGSYVPLLGRGLGPALAKQKRLGIKKSYLKLKPNFLGHVYTNRYLHCALPKKAYTKEPIFRAVLDHAAAEAVHMCTEGVQDKYSGQRYYMMLINVIGDWPWLVKAGDLSRSFMNVGRGAGTEGRNPIGICHWCQDLRKRKKLLAALGGGSGTSLAVELRNLEERARREHEENLNVLSGVSSRAIRYGDVVQLVCHALHDFDGACNSEDASLSDEAGFVQAKLSPTSSEEEVRRPHRQRRGPHSANGYYGDDTEANATGWRRPHRWSRWYTPTWWDDLPRNKPQPQNPPTSNVQRGNFIHYVSSCTQCDRILCPSEFHPFRAYYRISSTLSEWGCDKLGASPLLTLSEDGVDVFVVQRATLHYVSACGQCGSEVDLCSSNIWWQNEPDIEDQEEFRAGSDLTTWGCENVESSPTIVRNSVTGAIYVVEWGVEDPWQLVFRQTAPFFFEKSPPQWTLNENDTTADNFAILSDLEDFRVGGAFYFKLCWPIENFACQVWKQTSNPVTTTDGSVDGYAAINVSYTGQSWGGLHYNGNQALLDGSSVAPNSNYWWYSIGAFNEYNGGFPGPAGNIATQVELRVSTVELETTPPPAPVPLLPQPAANWQLVFRQTNNFFFAPGMFSLNPRDSTAQNYAILDQLDTYNVSGKFYFMMRWRKEDDESQLLDQIWRQSSNPVTTTDGSVDGYAAINVSYTGQSWGGLHYNGNQALLDGSSVAPNSNYWWYSIGAFNEYNGGFPGPAGPGGIIASQVELWVSNTAIPGSICRRAFATSELRSSNSRQHIRTGMYMGVRAKASAQEQATSRRVELQDGTMASWLTVNPFFSHRTQGELVSFNEMVSLESTVQGCASHVPAPSSGAGMLAAPQLVPTLPRQPSFSHPVPDPATRCRRQVLPASAAFLAAGLGSFGRRLGATSILRSTEAVSPQRKGRQVVPLGPWLQRFFSLRNRQFWNYSVSPRNYFFARRWCAEDSRQAIFVAIVHLGALAAPFFFTWKAFACFCVGYVMTGMLGVTLSYHRQLSHRSFVTPKWLEYFLAYCGALAVQGPPISWVSSHRHHHGNTDAEDDVHSPRDGFWWSHMGWLFDADGTKIRRDKKNASDLSSQRFYQFLQKTYGIHCVVLPILALYAYGGLPCILWGFFVRVVWFWHITWAVNSVSHVWGFQDWKTGDLSMNNWLIGILAFGEGWHNNHHAFERSCRHGLKWWQVDFTWYTVKFLEAFGLATKLQYPPEGKMQKLAM</sequence>
<dbReference type="PANTHER" id="PTHR11351:SF31">
    <property type="entry name" value="DESATURASE 1, ISOFORM A-RELATED"/>
    <property type="match status" value="1"/>
</dbReference>
<accession>A0A1Q9D4C7</accession>
<dbReference type="EMBL" id="LSRX01000731">
    <property type="protein sequence ID" value="OLP90043.1"/>
    <property type="molecule type" value="Genomic_DNA"/>
</dbReference>
<keyword evidence="17" id="KW-1185">Reference proteome</keyword>
<proteinExistence type="inferred from homology"/>
<keyword evidence="8" id="KW-0408">Iron</keyword>
<dbReference type="PANTHER" id="PTHR11351">
    <property type="entry name" value="ACYL-COA DESATURASE"/>
    <property type="match status" value="1"/>
</dbReference>
<evidence type="ECO:0000256" key="10">
    <source>
        <dbReference type="ARBA" id="ARBA00023136"/>
    </source>
</evidence>
<feature type="region of interest" description="Disordered" evidence="13">
    <location>
        <begin position="117"/>
        <end position="157"/>
    </location>
</feature>
<gene>
    <name evidence="16" type="primary">ADS3</name>
    <name evidence="16" type="ORF">AK812_SmicGene28458</name>
</gene>
<evidence type="ECO:0000256" key="13">
    <source>
        <dbReference type="SAM" id="MobiDB-lite"/>
    </source>
</evidence>
<keyword evidence="11 12" id="KW-0275">Fatty acid biosynthesis</keyword>
<organism evidence="16 17">
    <name type="scientific">Symbiodinium microadriaticum</name>
    <name type="common">Dinoflagellate</name>
    <name type="synonym">Zooxanthella microadriatica</name>
    <dbReference type="NCBI Taxonomy" id="2951"/>
    <lineage>
        <taxon>Eukaryota</taxon>
        <taxon>Sar</taxon>
        <taxon>Alveolata</taxon>
        <taxon>Dinophyceae</taxon>
        <taxon>Suessiales</taxon>
        <taxon>Symbiodiniaceae</taxon>
        <taxon>Symbiodinium</taxon>
    </lineage>
</organism>
<evidence type="ECO:0000256" key="12">
    <source>
        <dbReference type="RuleBase" id="RU000581"/>
    </source>
</evidence>
<evidence type="ECO:0000256" key="5">
    <source>
        <dbReference type="ARBA" id="ARBA00022832"/>
    </source>
</evidence>
<feature type="region of interest" description="Disordered" evidence="13">
    <location>
        <begin position="1642"/>
        <end position="1677"/>
    </location>
</feature>
<evidence type="ECO:0000256" key="3">
    <source>
        <dbReference type="ARBA" id="ARBA00022516"/>
    </source>
</evidence>
<evidence type="ECO:0000256" key="1">
    <source>
        <dbReference type="ARBA" id="ARBA00004141"/>
    </source>
</evidence>
<name>A0A1Q9D4C7_SYMMI</name>
<feature type="transmembrane region" description="Helical" evidence="14">
    <location>
        <begin position="2413"/>
        <end position="2432"/>
    </location>
</feature>
<dbReference type="Gene3D" id="2.80.10.50">
    <property type="match status" value="1"/>
</dbReference>
<evidence type="ECO:0000313" key="16">
    <source>
        <dbReference type="EMBL" id="OLP90043.1"/>
    </source>
</evidence>
<evidence type="ECO:0000256" key="7">
    <source>
        <dbReference type="ARBA" id="ARBA00023002"/>
    </source>
</evidence>
<evidence type="ECO:0000256" key="11">
    <source>
        <dbReference type="ARBA" id="ARBA00023160"/>
    </source>
</evidence>
<dbReference type="OrthoDB" id="1533126at2759"/>
<protein>
    <submittedName>
        <fullName evidence="16">Palmitoyl-monogalactosyldiacylglycerol delta-7 desaturase, chloroplastic</fullName>
    </submittedName>
</protein>
<keyword evidence="7 12" id="KW-0560">Oxidoreductase</keyword>
<dbReference type="GO" id="GO:0016717">
    <property type="term" value="F:oxidoreductase activity, acting on paired donors, with oxidation of a pair of donors resulting in the reduction of molecular oxygen to two molecules of water"/>
    <property type="evidence" value="ECO:0007669"/>
    <property type="project" value="InterPro"/>
</dbReference>
<evidence type="ECO:0000256" key="4">
    <source>
        <dbReference type="ARBA" id="ARBA00022692"/>
    </source>
</evidence>
<comment type="cofactor">
    <cofactor evidence="12">
        <name>Fe(2+)</name>
        <dbReference type="ChEBI" id="CHEBI:29033"/>
    </cofactor>
</comment>
<evidence type="ECO:0000256" key="2">
    <source>
        <dbReference type="ARBA" id="ARBA00009295"/>
    </source>
</evidence>
<evidence type="ECO:0000259" key="15">
    <source>
        <dbReference type="Pfam" id="PF00487"/>
    </source>
</evidence>
<comment type="domain">
    <text evidence="12">The histidine box domains are involved in binding the catalytic metal ions.</text>
</comment>
<evidence type="ECO:0000256" key="6">
    <source>
        <dbReference type="ARBA" id="ARBA00022989"/>
    </source>
</evidence>
<dbReference type="Proteomes" id="UP000186817">
    <property type="component" value="Unassembled WGS sequence"/>
</dbReference>
<feature type="transmembrane region" description="Helical" evidence="14">
    <location>
        <begin position="2529"/>
        <end position="2554"/>
    </location>
</feature>
<dbReference type="GO" id="GO:0005789">
    <property type="term" value="C:endoplasmic reticulum membrane"/>
    <property type="evidence" value="ECO:0007669"/>
    <property type="project" value="TreeGrafter"/>
</dbReference>
<keyword evidence="5" id="KW-0276">Fatty acid metabolism</keyword>
<comment type="similarity">
    <text evidence="2 12">Belongs to the fatty acid desaturase type 1 family.</text>
</comment>
<evidence type="ECO:0000256" key="9">
    <source>
        <dbReference type="ARBA" id="ARBA00023098"/>
    </source>
</evidence>
<dbReference type="CDD" id="cd03505">
    <property type="entry name" value="Delta9-FADS-like"/>
    <property type="match status" value="1"/>
</dbReference>
<feature type="domain" description="Fatty acid desaturase" evidence="15">
    <location>
        <begin position="2416"/>
        <end position="2625"/>
    </location>
</feature>
<dbReference type="InterPro" id="IPR005804">
    <property type="entry name" value="FA_desaturase_dom"/>
</dbReference>
<dbReference type="PRINTS" id="PR00075">
    <property type="entry name" value="FACDDSATRASE"/>
</dbReference>
<dbReference type="Pfam" id="PF00487">
    <property type="entry name" value="FA_desaturase"/>
    <property type="match status" value="1"/>
</dbReference>
<feature type="compositionally biased region" description="Acidic residues" evidence="13">
    <location>
        <begin position="388"/>
        <end position="400"/>
    </location>
</feature>
<evidence type="ECO:0000256" key="14">
    <source>
        <dbReference type="SAM" id="Phobius"/>
    </source>
</evidence>
<feature type="compositionally biased region" description="Basic residues" evidence="13">
    <location>
        <begin position="561"/>
        <end position="575"/>
    </location>
</feature>
<keyword evidence="10 14" id="KW-0472">Membrane</keyword>
<feature type="compositionally biased region" description="Acidic residues" evidence="13">
    <location>
        <begin position="135"/>
        <end position="157"/>
    </location>
</feature>
<evidence type="ECO:0000313" key="17">
    <source>
        <dbReference type="Proteomes" id="UP000186817"/>
    </source>
</evidence>
<keyword evidence="9" id="KW-0443">Lipid metabolism</keyword>
<keyword evidence="3 12" id="KW-0444">Lipid biosynthesis</keyword>
<keyword evidence="6 14" id="KW-1133">Transmembrane helix</keyword>
<dbReference type="InterPro" id="IPR015876">
    <property type="entry name" value="Acyl-CoA_DS"/>
</dbReference>
<evidence type="ECO:0000256" key="8">
    <source>
        <dbReference type="ARBA" id="ARBA00023004"/>
    </source>
</evidence>
<comment type="caution">
    <text evidence="16">The sequence shown here is derived from an EMBL/GenBank/DDBJ whole genome shotgun (WGS) entry which is preliminary data.</text>
</comment>